<evidence type="ECO:0000313" key="5">
    <source>
        <dbReference type="Proteomes" id="UP001152797"/>
    </source>
</evidence>
<evidence type="ECO:0000313" key="2">
    <source>
        <dbReference type="EMBL" id="CAI4006509.1"/>
    </source>
</evidence>
<gene>
    <name evidence="2" type="ORF">C1SCF055_LOCUS32142</name>
</gene>
<dbReference type="OrthoDB" id="432898at2759"/>
<evidence type="ECO:0000313" key="4">
    <source>
        <dbReference type="EMBL" id="CAL4793821.1"/>
    </source>
</evidence>
<evidence type="ECO:0000313" key="3">
    <source>
        <dbReference type="EMBL" id="CAL1159884.1"/>
    </source>
</evidence>
<evidence type="ECO:0000256" key="1">
    <source>
        <dbReference type="SAM" id="SignalP"/>
    </source>
</evidence>
<dbReference type="AlphaFoldDB" id="A0A9P1GDM3"/>
<dbReference type="Proteomes" id="UP001152797">
    <property type="component" value="Unassembled WGS sequence"/>
</dbReference>
<keyword evidence="1" id="KW-0732">Signal</keyword>
<keyword evidence="5" id="KW-1185">Reference proteome</keyword>
<name>A0A9P1GDM3_9DINO</name>
<reference evidence="3" key="2">
    <citation type="submission" date="2024-04" db="EMBL/GenBank/DDBJ databases">
        <authorList>
            <person name="Chen Y."/>
            <person name="Shah S."/>
            <person name="Dougan E. K."/>
            <person name="Thang M."/>
            <person name="Chan C."/>
        </authorList>
    </citation>
    <scope>NUCLEOTIDE SEQUENCE [LARGE SCALE GENOMIC DNA]</scope>
</reference>
<accession>A0A9P1GDM3</accession>
<comment type="caution">
    <text evidence="2">The sequence shown here is derived from an EMBL/GenBank/DDBJ whole genome shotgun (WGS) entry which is preliminary data.</text>
</comment>
<feature type="chain" id="PRO_5043272963" evidence="1">
    <location>
        <begin position="21"/>
        <end position="313"/>
    </location>
</feature>
<sequence length="313" mass="34890">MRIIWCCIFIFCVPTHSSISSEISCVSMVQRQALAVVPGGRKPRPWEVNNYIIANYHKAGAFLSDSLTRTILEILGAPKEVFGHVEYPCYSSGSDSFLHLCHNMEAPFLVYTDAFNASVESAERLKSGSKKLLVAGFVRDPLEMVASAYCYHHAGEELGNQMFPVKEIMQMGPEEGTQVTATALLPLAEWMTSVFEDPDDDTLRLDFEDLTKSSARFDSGVQRLLNHFFGTGTDLISKQERFLIAEKAKVYDANRNPETTSVYINSTFPSVEHSSDPVCKKAAHSALHKSLNPALFARYQDLQRRLGYAATQS</sequence>
<feature type="signal peptide" evidence="1">
    <location>
        <begin position="1"/>
        <end position="20"/>
    </location>
</feature>
<dbReference type="EMBL" id="CAMXCT010003837">
    <property type="protein sequence ID" value="CAI4006509.1"/>
    <property type="molecule type" value="Genomic_DNA"/>
</dbReference>
<reference evidence="2" key="1">
    <citation type="submission" date="2022-10" db="EMBL/GenBank/DDBJ databases">
        <authorList>
            <person name="Chen Y."/>
            <person name="Dougan E. K."/>
            <person name="Chan C."/>
            <person name="Rhodes N."/>
            <person name="Thang M."/>
        </authorList>
    </citation>
    <scope>NUCLEOTIDE SEQUENCE</scope>
</reference>
<dbReference type="EMBL" id="CAMXCT030003837">
    <property type="protein sequence ID" value="CAL4793821.1"/>
    <property type="molecule type" value="Genomic_DNA"/>
</dbReference>
<dbReference type="EMBL" id="CAMXCT020003837">
    <property type="protein sequence ID" value="CAL1159884.1"/>
    <property type="molecule type" value="Genomic_DNA"/>
</dbReference>
<protein>
    <submittedName>
        <fullName evidence="4">tRNA (Cytosine(34)-C(5))-methyltransferase</fullName>
    </submittedName>
</protein>
<proteinExistence type="predicted"/>
<organism evidence="2">
    <name type="scientific">Cladocopium goreaui</name>
    <dbReference type="NCBI Taxonomy" id="2562237"/>
    <lineage>
        <taxon>Eukaryota</taxon>
        <taxon>Sar</taxon>
        <taxon>Alveolata</taxon>
        <taxon>Dinophyceae</taxon>
        <taxon>Suessiales</taxon>
        <taxon>Symbiodiniaceae</taxon>
        <taxon>Cladocopium</taxon>
    </lineage>
</organism>